<evidence type="ECO:0000256" key="5">
    <source>
        <dbReference type="ARBA" id="ARBA00022989"/>
    </source>
</evidence>
<dbReference type="PANTHER" id="PTHR28097">
    <property type="entry name" value="PHEROMONE A FACTOR RECEPTOR"/>
    <property type="match status" value="1"/>
</dbReference>
<name>A0A9W9DUU1_9AGAR</name>
<dbReference type="GO" id="GO:0005886">
    <property type="term" value="C:plasma membrane"/>
    <property type="evidence" value="ECO:0007669"/>
    <property type="project" value="TreeGrafter"/>
</dbReference>
<evidence type="ECO:0000256" key="7">
    <source>
        <dbReference type="ARBA" id="ARBA00023136"/>
    </source>
</evidence>
<dbReference type="AlphaFoldDB" id="A0A9W9DUU1"/>
<dbReference type="CDD" id="cd14966">
    <property type="entry name" value="7tmD_STE3"/>
    <property type="match status" value="1"/>
</dbReference>
<dbReference type="GO" id="GO:0004934">
    <property type="term" value="F:mating-type alpha-factor pheromone receptor activity"/>
    <property type="evidence" value="ECO:0007669"/>
    <property type="project" value="InterPro"/>
</dbReference>
<dbReference type="InterPro" id="IPR001499">
    <property type="entry name" value="GPCR_STE3"/>
</dbReference>
<dbReference type="GO" id="GO:0000750">
    <property type="term" value="P:pheromone-dependent signal transduction involved in conjugation with cellular fusion"/>
    <property type="evidence" value="ECO:0007669"/>
    <property type="project" value="TreeGrafter"/>
</dbReference>
<sequence>MPSSDPTFPLFSTFAFLGFVLSVIPLPWHFQAWNSGTCAFMLWVGCFCLVLFINSLIWADNALNTVPVWCDISSQILAGAGVGIPASTLCITRRLYRLTSIQTVSITRDDKRRAIYEDLAIAVGLPILPHRFDIIEEYGCSIATYNTLPSYFLFYMWPVLLGSISFGFSSLTLRTFYMRRIQFSQILSANTSINPSRYLRLMLLALIDIMCTIPLGIYIIYIELKGVPLQPWISWNDTHFDFGRVVLVPAVIWRASPSSIASVQINRWLPVACAFIFFILFGFAEEAMKNYRRAFWFIVKPFGFIPASEGRSNIGKGKAGGFSG</sequence>
<evidence type="ECO:0000256" key="1">
    <source>
        <dbReference type="ARBA" id="ARBA00004141"/>
    </source>
</evidence>
<evidence type="ECO:0000256" key="2">
    <source>
        <dbReference type="ARBA" id="ARBA00011085"/>
    </source>
</evidence>
<feature type="transmembrane region" description="Helical" evidence="10">
    <location>
        <begin position="40"/>
        <end position="59"/>
    </location>
</feature>
<dbReference type="PRINTS" id="PR00901">
    <property type="entry name" value="PHEROMONEBAR"/>
</dbReference>
<comment type="subcellular location">
    <subcellularLocation>
        <location evidence="1">Membrane</location>
        <topology evidence="1">Multi-pass membrane protein</topology>
    </subcellularLocation>
</comment>
<dbReference type="EMBL" id="JANVFS010000010">
    <property type="protein sequence ID" value="KAJ4486637.1"/>
    <property type="molecule type" value="Genomic_DNA"/>
</dbReference>
<comment type="caution">
    <text evidence="11">The sequence shown here is derived from an EMBL/GenBank/DDBJ whole genome shotgun (WGS) entry which is preliminary data.</text>
</comment>
<reference evidence="11" key="1">
    <citation type="submission" date="2022-08" db="EMBL/GenBank/DDBJ databases">
        <authorList>
            <consortium name="DOE Joint Genome Institute"/>
            <person name="Min B."/>
            <person name="Riley R."/>
            <person name="Sierra-Patev S."/>
            <person name="Naranjo-Ortiz M."/>
            <person name="Looney B."/>
            <person name="Konkel Z."/>
            <person name="Slot J.C."/>
            <person name="Sakamoto Y."/>
            <person name="Steenwyk J.L."/>
            <person name="Rokas A."/>
            <person name="Carro J."/>
            <person name="Camarero S."/>
            <person name="Ferreira P."/>
            <person name="Molpeceres G."/>
            <person name="Ruiz-Duenas F.J."/>
            <person name="Serrano A."/>
            <person name="Henrissat B."/>
            <person name="Drula E."/>
            <person name="Hughes K.W."/>
            <person name="Mata J.L."/>
            <person name="Ishikawa N.K."/>
            <person name="Vargas-Isla R."/>
            <person name="Ushijima S."/>
            <person name="Smith C.A."/>
            <person name="Ahrendt S."/>
            <person name="Andreopoulos W."/>
            <person name="He G."/>
            <person name="Labutti K."/>
            <person name="Lipzen A."/>
            <person name="Ng V."/>
            <person name="Sandor L."/>
            <person name="Barry K."/>
            <person name="Martinez A.T."/>
            <person name="Xiao Y."/>
            <person name="Gibbons J.G."/>
            <person name="Terashima K."/>
            <person name="Hibbett D.S."/>
            <person name="Grigoriev I.V."/>
        </authorList>
    </citation>
    <scope>NUCLEOTIDE SEQUENCE</scope>
    <source>
        <strain evidence="11">Sp2 HRB7682 ss15</strain>
    </source>
</reference>
<dbReference type="PRINTS" id="PR00899">
    <property type="entry name" value="GPCRSTE3"/>
</dbReference>
<dbReference type="PANTHER" id="PTHR28097:SF1">
    <property type="entry name" value="PHEROMONE A FACTOR RECEPTOR"/>
    <property type="match status" value="1"/>
</dbReference>
<dbReference type="Proteomes" id="UP001150238">
    <property type="component" value="Unassembled WGS sequence"/>
</dbReference>
<keyword evidence="7 10" id="KW-0472">Membrane</keyword>
<protein>
    <submittedName>
        <fullName evidence="11">Pheromone receptor</fullName>
    </submittedName>
</protein>
<gene>
    <name evidence="11" type="ORF">C8J55DRAFT_424385</name>
</gene>
<keyword evidence="9" id="KW-0807">Transducer</keyword>
<evidence type="ECO:0000256" key="9">
    <source>
        <dbReference type="ARBA" id="ARBA00023224"/>
    </source>
</evidence>
<evidence type="ECO:0000256" key="6">
    <source>
        <dbReference type="ARBA" id="ARBA00023040"/>
    </source>
</evidence>
<evidence type="ECO:0000256" key="8">
    <source>
        <dbReference type="ARBA" id="ARBA00023170"/>
    </source>
</evidence>
<comment type="similarity">
    <text evidence="2">Belongs to the G-protein coupled receptor 4 family.</text>
</comment>
<keyword evidence="4 10" id="KW-0812">Transmembrane</keyword>
<keyword evidence="8 11" id="KW-0675">Receptor</keyword>
<keyword evidence="5 10" id="KW-1133">Transmembrane helix</keyword>
<reference evidence="11" key="2">
    <citation type="journal article" date="2023" name="Proc. Natl. Acad. Sci. U.S.A.">
        <title>A global phylogenomic analysis of the shiitake genus Lentinula.</title>
        <authorList>
            <person name="Sierra-Patev S."/>
            <person name="Min B."/>
            <person name="Naranjo-Ortiz M."/>
            <person name="Looney B."/>
            <person name="Konkel Z."/>
            <person name="Slot J.C."/>
            <person name="Sakamoto Y."/>
            <person name="Steenwyk J.L."/>
            <person name="Rokas A."/>
            <person name="Carro J."/>
            <person name="Camarero S."/>
            <person name="Ferreira P."/>
            <person name="Molpeceres G."/>
            <person name="Ruiz-Duenas F.J."/>
            <person name="Serrano A."/>
            <person name="Henrissat B."/>
            <person name="Drula E."/>
            <person name="Hughes K.W."/>
            <person name="Mata J.L."/>
            <person name="Ishikawa N.K."/>
            <person name="Vargas-Isla R."/>
            <person name="Ushijima S."/>
            <person name="Smith C.A."/>
            <person name="Donoghue J."/>
            <person name="Ahrendt S."/>
            <person name="Andreopoulos W."/>
            <person name="He G."/>
            <person name="LaButti K."/>
            <person name="Lipzen A."/>
            <person name="Ng V."/>
            <person name="Riley R."/>
            <person name="Sandor L."/>
            <person name="Barry K."/>
            <person name="Martinez A.T."/>
            <person name="Xiao Y."/>
            <person name="Gibbons J.G."/>
            <person name="Terashima K."/>
            <person name="Grigoriev I.V."/>
            <person name="Hibbett D."/>
        </authorList>
    </citation>
    <scope>NUCLEOTIDE SEQUENCE</scope>
    <source>
        <strain evidence="11">Sp2 HRB7682 ss15</strain>
    </source>
</reference>
<evidence type="ECO:0000313" key="11">
    <source>
        <dbReference type="EMBL" id="KAJ4486637.1"/>
    </source>
</evidence>
<accession>A0A9W9DUU1</accession>
<keyword evidence="6" id="KW-0297">G-protein coupled receptor</keyword>
<feature type="transmembrane region" description="Helical" evidence="10">
    <location>
        <begin position="265"/>
        <end position="284"/>
    </location>
</feature>
<organism evidence="11 12">
    <name type="scientific">Lentinula lateritia</name>
    <dbReference type="NCBI Taxonomy" id="40482"/>
    <lineage>
        <taxon>Eukaryota</taxon>
        <taxon>Fungi</taxon>
        <taxon>Dikarya</taxon>
        <taxon>Basidiomycota</taxon>
        <taxon>Agaricomycotina</taxon>
        <taxon>Agaricomycetes</taxon>
        <taxon>Agaricomycetidae</taxon>
        <taxon>Agaricales</taxon>
        <taxon>Marasmiineae</taxon>
        <taxon>Omphalotaceae</taxon>
        <taxon>Lentinula</taxon>
    </lineage>
</organism>
<evidence type="ECO:0000313" key="12">
    <source>
        <dbReference type="Proteomes" id="UP001150238"/>
    </source>
</evidence>
<keyword evidence="3" id="KW-0589">Pheromone response</keyword>
<dbReference type="Pfam" id="PF02076">
    <property type="entry name" value="STE3"/>
    <property type="match status" value="1"/>
</dbReference>
<feature type="transmembrane region" description="Helical" evidence="10">
    <location>
        <begin position="198"/>
        <end position="221"/>
    </location>
</feature>
<evidence type="ECO:0000256" key="3">
    <source>
        <dbReference type="ARBA" id="ARBA00022507"/>
    </source>
</evidence>
<dbReference type="InterPro" id="IPR000481">
    <property type="entry name" value="GPCR_Pheromne_B_alpha_rcpt"/>
</dbReference>
<proteinExistence type="inferred from homology"/>
<evidence type="ECO:0000256" key="4">
    <source>
        <dbReference type="ARBA" id="ARBA00022692"/>
    </source>
</evidence>
<evidence type="ECO:0000256" key="10">
    <source>
        <dbReference type="SAM" id="Phobius"/>
    </source>
</evidence>
<feature type="transmembrane region" description="Helical" evidence="10">
    <location>
        <begin position="154"/>
        <end position="177"/>
    </location>
</feature>
<feature type="transmembrane region" description="Helical" evidence="10">
    <location>
        <begin position="6"/>
        <end position="28"/>
    </location>
</feature>